<evidence type="ECO:0000256" key="3">
    <source>
        <dbReference type="ARBA" id="ARBA00019010"/>
    </source>
</evidence>
<dbReference type="Proteomes" id="UP000198995">
    <property type="component" value="Unassembled WGS sequence"/>
</dbReference>
<evidence type="ECO:0000313" key="11">
    <source>
        <dbReference type="EMBL" id="SDD99170.1"/>
    </source>
</evidence>
<keyword evidence="8" id="KW-0067">ATP-binding</keyword>
<dbReference type="STRING" id="2741.SAMN04489866_11235"/>
<dbReference type="SUPFAM" id="SSF52540">
    <property type="entry name" value="P-loop containing nucleoside triphosphate hydrolases"/>
    <property type="match status" value="1"/>
</dbReference>
<evidence type="ECO:0000256" key="6">
    <source>
        <dbReference type="ARBA" id="ARBA00022723"/>
    </source>
</evidence>
<dbReference type="GO" id="GO:0005737">
    <property type="term" value="C:cytoplasm"/>
    <property type="evidence" value="ECO:0007669"/>
    <property type="project" value="UniProtKB-SubCell"/>
</dbReference>
<evidence type="ECO:0000256" key="2">
    <source>
        <dbReference type="ARBA" id="ARBA00007599"/>
    </source>
</evidence>
<keyword evidence="6" id="KW-0479">Metal-binding</keyword>
<evidence type="ECO:0000256" key="8">
    <source>
        <dbReference type="ARBA" id="ARBA00022840"/>
    </source>
</evidence>
<keyword evidence="4" id="KW-0963">Cytoplasm</keyword>
<keyword evidence="12" id="KW-1185">Reference proteome</keyword>
<dbReference type="NCBIfam" id="TIGR00150">
    <property type="entry name" value="T6A_YjeE"/>
    <property type="match status" value="1"/>
</dbReference>
<proteinExistence type="inferred from homology"/>
<name>A0A1G6Z999_PEPNI</name>
<dbReference type="InterPro" id="IPR003442">
    <property type="entry name" value="T6A_TsaE"/>
</dbReference>
<keyword evidence="9" id="KW-0460">Magnesium</keyword>
<evidence type="ECO:0000256" key="7">
    <source>
        <dbReference type="ARBA" id="ARBA00022741"/>
    </source>
</evidence>
<dbReference type="RefSeq" id="WP_091792236.1">
    <property type="nucleotide sequence ID" value="NZ_FNAF01000012.1"/>
</dbReference>
<dbReference type="PANTHER" id="PTHR33540:SF2">
    <property type="entry name" value="TRNA THREONYLCARBAMOYLADENOSINE BIOSYNTHESIS PROTEIN TSAE"/>
    <property type="match status" value="1"/>
</dbReference>
<dbReference type="AlphaFoldDB" id="A0A1G6Z999"/>
<dbReference type="GO" id="GO:0005524">
    <property type="term" value="F:ATP binding"/>
    <property type="evidence" value="ECO:0007669"/>
    <property type="project" value="UniProtKB-KW"/>
</dbReference>
<accession>A0A1G6Z999</accession>
<evidence type="ECO:0000313" key="12">
    <source>
        <dbReference type="Proteomes" id="UP000198995"/>
    </source>
</evidence>
<protein>
    <recommendedName>
        <fullName evidence="3">tRNA threonylcarbamoyladenosine biosynthesis protein TsaE</fullName>
    </recommendedName>
    <alternativeName>
        <fullName evidence="10">t(6)A37 threonylcarbamoyladenosine biosynthesis protein TsaE</fullName>
    </alternativeName>
</protein>
<dbReference type="GO" id="GO:0002949">
    <property type="term" value="P:tRNA threonylcarbamoyladenosine modification"/>
    <property type="evidence" value="ECO:0007669"/>
    <property type="project" value="InterPro"/>
</dbReference>
<comment type="subcellular location">
    <subcellularLocation>
        <location evidence="1">Cytoplasm</location>
    </subcellularLocation>
</comment>
<gene>
    <name evidence="11" type="ORF">SAMN04489866_11235</name>
</gene>
<evidence type="ECO:0000256" key="5">
    <source>
        <dbReference type="ARBA" id="ARBA00022694"/>
    </source>
</evidence>
<reference evidence="11 12" key="1">
    <citation type="submission" date="2016-10" db="EMBL/GenBank/DDBJ databases">
        <authorList>
            <person name="de Groot N.N."/>
        </authorList>
    </citation>
    <scope>NUCLEOTIDE SEQUENCE [LARGE SCALE GENOMIC DNA]</scope>
    <source>
        <strain evidence="11 12">DSM 20475</strain>
    </source>
</reference>
<dbReference type="PANTHER" id="PTHR33540">
    <property type="entry name" value="TRNA THREONYLCARBAMOYLADENOSINE BIOSYNTHESIS PROTEIN TSAE"/>
    <property type="match status" value="1"/>
</dbReference>
<dbReference type="GO" id="GO:0046872">
    <property type="term" value="F:metal ion binding"/>
    <property type="evidence" value="ECO:0007669"/>
    <property type="project" value="UniProtKB-KW"/>
</dbReference>
<sequence length="146" mass="16020">MQLSNPSEMRAVAQDLAAVLRPGDVILLKGDLGAGKTTWTQGLAKGLGVIEEVTSPTFVIISEYHSGRLPLYHIDAYRLEDPAEAENLGLPELFEGDGVTVVEWPERLEGYLPEDALILTLSYCGAGRELTYQVQGHADILQRRDK</sequence>
<organism evidence="11 12">
    <name type="scientific">Peptococcus niger</name>
    <dbReference type="NCBI Taxonomy" id="2741"/>
    <lineage>
        <taxon>Bacteria</taxon>
        <taxon>Bacillati</taxon>
        <taxon>Bacillota</taxon>
        <taxon>Clostridia</taxon>
        <taxon>Eubacteriales</taxon>
        <taxon>Peptococcaceae</taxon>
        <taxon>Peptococcus</taxon>
    </lineage>
</organism>
<evidence type="ECO:0000256" key="9">
    <source>
        <dbReference type="ARBA" id="ARBA00022842"/>
    </source>
</evidence>
<dbReference type="Pfam" id="PF02367">
    <property type="entry name" value="TsaE"/>
    <property type="match status" value="1"/>
</dbReference>
<evidence type="ECO:0000256" key="1">
    <source>
        <dbReference type="ARBA" id="ARBA00004496"/>
    </source>
</evidence>
<dbReference type="EMBL" id="FNAF01000012">
    <property type="protein sequence ID" value="SDD99170.1"/>
    <property type="molecule type" value="Genomic_DNA"/>
</dbReference>
<keyword evidence="7" id="KW-0547">Nucleotide-binding</keyword>
<dbReference type="OrthoDB" id="9815896at2"/>
<dbReference type="InterPro" id="IPR027417">
    <property type="entry name" value="P-loop_NTPase"/>
</dbReference>
<keyword evidence="5" id="KW-0819">tRNA processing</keyword>
<evidence type="ECO:0000256" key="4">
    <source>
        <dbReference type="ARBA" id="ARBA00022490"/>
    </source>
</evidence>
<dbReference type="Gene3D" id="3.40.50.300">
    <property type="entry name" value="P-loop containing nucleotide triphosphate hydrolases"/>
    <property type="match status" value="1"/>
</dbReference>
<evidence type="ECO:0000256" key="10">
    <source>
        <dbReference type="ARBA" id="ARBA00032441"/>
    </source>
</evidence>
<comment type="similarity">
    <text evidence="2">Belongs to the TsaE family.</text>
</comment>